<keyword evidence="7" id="KW-1185">Reference proteome</keyword>
<dbReference type="PIRSF" id="PIRSF000090">
    <property type="entry name" value="Beta-ETF"/>
    <property type="match status" value="1"/>
</dbReference>
<evidence type="ECO:0000259" key="5">
    <source>
        <dbReference type="SMART" id="SM00893"/>
    </source>
</evidence>
<evidence type="ECO:0000313" key="7">
    <source>
        <dbReference type="Proteomes" id="UP000239711"/>
    </source>
</evidence>
<evidence type="ECO:0000313" key="6">
    <source>
        <dbReference type="EMBL" id="PRD47894.1"/>
    </source>
</evidence>
<dbReference type="Pfam" id="PF01012">
    <property type="entry name" value="ETF"/>
    <property type="match status" value="1"/>
</dbReference>
<reference evidence="6 7" key="1">
    <citation type="submission" date="2018-02" db="EMBL/GenBank/DDBJ databases">
        <title>The draft genome of Sphingobacterium sp. 5JN-11.</title>
        <authorList>
            <person name="Liu L."/>
            <person name="Li L."/>
            <person name="Liang L."/>
            <person name="Zhang X."/>
            <person name="Wang T."/>
        </authorList>
    </citation>
    <scope>NUCLEOTIDE SEQUENCE [LARGE SCALE GENOMIC DNA]</scope>
    <source>
        <strain evidence="6 7">5JN-11</strain>
    </source>
</reference>
<dbReference type="InterPro" id="IPR033948">
    <property type="entry name" value="ETF_beta_N"/>
</dbReference>
<evidence type="ECO:0000256" key="1">
    <source>
        <dbReference type="ARBA" id="ARBA00007557"/>
    </source>
</evidence>
<dbReference type="Gene3D" id="3.40.50.620">
    <property type="entry name" value="HUPs"/>
    <property type="match status" value="1"/>
</dbReference>
<accession>A0A2S9J577</accession>
<dbReference type="InterPro" id="IPR014730">
    <property type="entry name" value="ETF_a/b_N"/>
</dbReference>
<evidence type="ECO:0000256" key="2">
    <source>
        <dbReference type="ARBA" id="ARBA00016797"/>
    </source>
</evidence>
<dbReference type="Proteomes" id="UP000239711">
    <property type="component" value="Unassembled WGS sequence"/>
</dbReference>
<sequence length="245" mass="26070">MKILVCISNVPDTTSKITFTDNNTAFNTTGIQYIINPYDEIALARAVELAGNGQGAITVIHVGEAAADPTIRKALAIGADAAVRVDAHPRDAWFVANQIASYAKTQDFDLILTGRESIDFNGSLVQGYIAELLNIPSISIAKKLGIDGKSATVEREIEGGKEVNQVPLPAVVGTAEGVAEPKIPNMRGIMGARSKPLEIIAAVDVPVLSQITHYDTPPPRGNVKLVDKDDIAQLVELLHSEAKVI</sequence>
<dbReference type="PANTHER" id="PTHR21294:SF8">
    <property type="entry name" value="ELECTRON TRANSFER FLAVOPROTEIN SUBUNIT BETA"/>
    <property type="match status" value="1"/>
</dbReference>
<evidence type="ECO:0000256" key="4">
    <source>
        <dbReference type="ARBA" id="ARBA00022982"/>
    </source>
</evidence>
<dbReference type="SMART" id="SM00893">
    <property type="entry name" value="ETF"/>
    <property type="match status" value="1"/>
</dbReference>
<dbReference type="PANTHER" id="PTHR21294">
    <property type="entry name" value="ELECTRON TRANSFER FLAVOPROTEIN BETA-SUBUNIT"/>
    <property type="match status" value="1"/>
</dbReference>
<dbReference type="SUPFAM" id="SSF52402">
    <property type="entry name" value="Adenine nucleotide alpha hydrolases-like"/>
    <property type="match status" value="1"/>
</dbReference>
<proteinExistence type="inferred from homology"/>
<name>A0A2S9J577_9SPHI</name>
<gene>
    <name evidence="6" type="ORF">C5745_08255</name>
</gene>
<dbReference type="GO" id="GO:0009055">
    <property type="term" value="F:electron transfer activity"/>
    <property type="evidence" value="ECO:0007669"/>
    <property type="project" value="InterPro"/>
</dbReference>
<keyword evidence="4" id="KW-0249">Electron transport</keyword>
<comment type="similarity">
    <text evidence="1">Belongs to the ETF beta-subunit/FixA family.</text>
</comment>
<organism evidence="6 7">
    <name type="scientific">Sphingobacterium haloxyli</name>
    <dbReference type="NCBI Taxonomy" id="2100533"/>
    <lineage>
        <taxon>Bacteria</taxon>
        <taxon>Pseudomonadati</taxon>
        <taxon>Bacteroidota</taxon>
        <taxon>Sphingobacteriia</taxon>
        <taxon>Sphingobacteriales</taxon>
        <taxon>Sphingobacteriaceae</taxon>
        <taxon>Sphingobacterium</taxon>
    </lineage>
</organism>
<feature type="domain" description="Electron transfer flavoprotein alpha/beta-subunit N-terminal" evidence="5">
    <location>
        <begin position="23"/>
        <end position="209"/>
    </location>
</feature>
<evidence type="ECO:0000256" key="3">
    <source>
        <dbReference type="ARBA" id="ARBA00022448"/>
    </source>
</evidence>
<protein>
    <recommendedName>
        <fullName evidence="2">Electron transfer flavoprotein subunit beta</fullName>
    </recommendedName>
</protein>
<dbReference type="InterPro" id="IPR012255">
    <property type="entry name" value="ETF_b"/>
</dbReference>
<dbReference type="InterPro" id="IPR014729">
    <property type="entry name" value="Rossmann-like_a/b/a_fold"/>
</dbReference>
<dbReference type="CDD" id="cd01714">
    <property type="entry name" value="ETF_beta"/>
    <property type="match status" value="1"/>
</dbReference>
<dbReference type="AlphaFoldDB" id="A0A2S9J577"/>
<dbReference type="EMBL" id="PVBQ01000005">
    <property type="protein sequence ID" value="PRD47894.1"/>
    <property type="molecule type" value="Genomic_DNA"/>
</dbReference>
<comment type="caution">
    <text evidence="6">The sequence shown here is derived from an EMBL/GenBank/DDBJ whole genome shotgun (WGS) entry which is preliminary data.</text>
</comment>
<keyword evidence="3" id="KW-0813">Transport</keyword>
<dbReference type="OrthoDB" id="9804960at2"/>
<dbReference type="RefSeq" id="WP_105716521.1">
    <property type="nucleotide sequence ID" value="NZ_PVBQ01000005.1"/>
</dbReference>